<dbReference type="OrthoDB" id="5801335at2759"/>
<protein>
    <submittedName>
        <fullName evidence="7 9">Uncharacterized protein</fullName>
    </submittedName>
</protein>
<dbReference type="Proteomes" id="UP000271098">
    <property type="component" value="Unassembled WGS sequence"/>
</dbReference>
<reference evidence="9" key="1">
    <citation type="submission" date="2016-06" db="UniProtKB">
        <authorList>
            <consortium name="WormBaseParasite"/>
        </authorList>
    </citation>
    <scope>IDENTIFICATION</scope>
</reference>
<evidence type="ECO:0000256" key="3">
    <source>
        <dbReference type="ARBA" id="ARBA00022989"/>
    </source>
</evidence>
<dbReference type="PANTHER" id="PTHR12479">
    <property type="entry name" value="LYSOSOMAL-ASSOCIATED TRANSMEMBRANE PROTEIN"/>
    <property type="match status" value="1"/>
</dbReference>
<dbReference type="PANTHER" id="PTHR12479:SF13">
    <property type="entry name" value="DUF4149 DOMAIN-CONTAINING PROTEIN"/>
    <property type="match status" value="1"/>
</dbReference>
<keyword evidence="2 6" id="KW-0812">Transmembrane</keyword>
<name>A0A183EKL8_9BILA</name>
<evidence type="ECO:0000256" key="5">
    <source>
        <dbReference type="SAM" id="MobiDB-lite"/>
    </source>
</evidence>
<dbReference type="InterPro" id="IPR051115">
    <property type="entry name" value="LAPTM_transporter"/>
</dbReference>
<evidence type="ECO:0000256" key="4">
    <source>
        <dbReference type="ARBA" id="ARBA00023136"/>
    </source>
</evidence>
<dbReference type="EMBL" id="UYRT01092771">
    <property type="protein sequence ID" value="VDN38395.1"/>
    <property type="molecule type" value="Genomic_DNA"/>
</dbReference>
<keyword evidence="8" id="KW-1185">Reference proteome</keyword>
<evidence type="ECO:0000256" key="1">
    <source>
        <dbReference type="ARBA" id="ARBA00004127"/>
    </source>
</evidence>
<dbReference type="WBParaSite" id="GPUH_0002153601-mRNA-1">
    <property type="protein sequence ID" value="GPUH_0002153601-mRNA-1"/>
    <property type="gene ID" value="GPUH_0002153601"/>
</dbReference>
<feature type="compositionally biased region" description="Basic and acidic residues" evidence="5">
    <location>
        <begin position="9"/>
        <end position="18"/>
    </location>
</feature>
<sequence>MSKGSRIFGPERARRGDTAGDTQHQPLDSLWDENADKYKCCCRTLHVTRATLYIAYAQMVLTSVFSLFFTFYYVQAVSGRLEPDHWINQLGERYIFYISASLLFAVTLQLLLVLLLVHGLRTERRSFLLPFIVFASIAILLGFAQVFLNLLFYFFPFSST</sequence>
<feature type="transmembrane region" description="Helical" evidence="6">
    <location>
        <begin position="129"/>
        <end position="155"/>
    </location>
</feature>
<dbReference type="AlphaFoldDB" id="A0A183EKL8"/>
<feature type="region of interest" description="Disordered" evidence="5">
    <location>
        <begin position="1"/>
        <end position="25"/>
    </location>
</feature>
<dbReference type="GO" id="GO:0012505">
    <property type="term" value="C:endomembrane system"/>
    <property type="evidence" value="ECO:0007669"/>
    <property type="project" value="UniProtKB-SubCell"/>
</dbReference>
<evidence type="ECO:0000256" key="6">
    <source>
        <dbReference type="SAM" id="Phobius"/>
    </source>
</evidence>
<proteinExistence type="predicted"/>
<dbReference type="GO" id="GO:0005765">
    <property type="term" value="C:lysosomal membrane"/>
    <property type="evidence" value="ECO:0007669"/>
    <property type="project" value="TreeGrafter"/>
</dbReference>
<gene>
    <name evidence="7" type="ORF">GPUH_LOCUS21509</name>
</gene>
<evidence type="ECO:0000313" key="8">
    <source>
        <dbReference type="Proteomes" id="UP000271098"/>
    </source>
</evidence>
<evidence type="ECO:0000313" key="7">
    <source>
        <dbReference type="EMBL" id="VDN38395.1"/>
    </source>
</evidence>
<keyword evidence="4 6" id="KW-0472">Membrane</keyword>
<feature type="transmembrane region" description="Helical" evidence="6">
    <location>
        <begin position="53"/>
        <end position="74"/>
    </location>
</feature>
<evidence type="ECO:0000313" key="9">
    <source>
        <dbReference type="WBParaSite" id="GPUH_0002153601-mRNA-1"/>
    </source>
</evidence>
<comment type="subcellular location">
    <subcellularLocation>
        <location evidence="1">Endomembrane system</location>
        <topology evidence="1">Multi-pass membrane protein</topology>
    </subcellularLocation>
</comment>
<feature type="transmembrane region" description="Helical" evidence="6">
    <location>
        <begin position="94"/>
        <end position="117"/>
    </location>
</feature>
<reference evidence="7 8" key="2">
    <citation type="submission" date="2018-11" db="EMBL/GenBank/DDBJ databases">
        <authorList>
            <consortium name="Pathogen Informatics"/>
        </authorList>
    </citation>
    <scope>NUCLEOTIDE SEQUENCE [LARGE SCALE GENOMIC DNA]</scope>
</reference>
<accession>A0A183EKL8</accession>
<organism evidence="9">
    <name type="scientific">Gongylonema pulchrum</name>
    <dbReference type="NCBI Taxonomy" id="637853"/>
    <lineage>
        <taxon>Eukaryota</taxon>
        <taxon>Metazoa</taxon>
        <taxon>Ecdysozoa</taxon>
        <taxon>Nematoda</taxon>
        <taxon>Chromadorea</taxon>
        <taxon>Rhabditida</taxon>
        <taxon>Spirurina</taxon>
        <taxon>Spiruromorpha</taxon>
        <taxon>Spiruroidea</taxon>
        <taxon>Gongylonematidae</taxon>
        <taxon>Gongylonema</taxon>
    </lineage>
</organism>
<evidence type="ECO:0000256" key="2">
    <source>
        <dbReference type="ARBA" id="ARBA00022692"/>
    </source>
</evidence>
<keyword evidence="3 6" id="KW-1133">Transmembrane helix</keyword>